<dbReference type="Proteomes" id="UP000265618">
    <property type="component" value="Unassembled WGS sequence"/>
</dbReference>
<feature type="region of interest" description="Disordered" evidence="2">
    <location>
        <begin position="402"/>
        <end position="455"/>
    </location>
</feature>
<feature type="coiled-coil region" evidence="1">
    <location>
        <begin position="1171"/>
        <end position="1234"/>
    </location>
</feature>
<keyword evidence="1" id="KW-0175">Coiled coil</keyword>
<feature type="compositionally biased region" description="Basic and acidic residues" evidence="2">
    <location>
        <begin position="426"/>
        <end position="451"/>
    </location>
</feature>
<keyword evidence="4" id="KW-1185">Reference proteome</keyword>
<feature type="compositionally biased region" description="Basic and acidic residues" evidence="2">
    <location>
        <begin position="404"/>
        <end position="419"/>
    </location>
</feature>
<feature type="coiled-coil region" evidence="1">
    <location>
        <begin position="206"/>
        <end position="237"/>
    </location>
</feature>
<evidence type="ECO:0000313" key="3">
    <source>
        <dbReference type="EMBL" id="GIQ83621.1"/>
    </source>
</evidence>
<evidence type="ECO:0000256" key="1">
    <source>
        <dbReference type="SAM" id="Coils"/>
    </source>
</evidence>
<feature type="compositionally biased region" description="Basic and acidic residues" evidence="2">
    <location>
        <begin position="1646"/>
        <end position="1683"/>
    </location>
</feature>
<feature type="coiled-coil region" evidence="1">
    <location>
        <begin position="2344"/>
        <end position="2371"/>
    </location>
</feature>
<feature type="coiled-coil region" evidence="1">
    <location>
        <begin position="75"/>
        <end position="174"/>
    </location>
</feature>
<comment type="caution">
    <text evidence="3">The sequence shown here is derived from an EMBL/GenBank/DDBJ whole genome shotgun (WGS) entry which is preliminary data.</text>
</comment>
<feature type="compositionally biased region" description="Basic and acidic residues" evidence="2">
    <location>
        <begin position="947"/>
        <end position="969"/>
    </location>
</feature>
<feature type="coiled-coil region" evidence="1">
    <location>
        <begin position="1027"/>
        <end position="1106"/>
    </location>
</feature>
<proteinExistence type="predicted"/>
<feature type="coiled-coil region" evidence="1">
    <location>
        <begin position="2245"/>
        <end position="2272"/>
    </location>
</feature>
<feature type="coiled-coil region" evidence="1">
    <location>
        <begin position="2398"/>
        <end position="2477"/>
    </location>
</feature>
<feature type="coiled-coil region" evidence="1">
    <location>
        <begin position="1401"/>
        <end position="1542"/>
    </location>
</feature>
<evidence type="ECO:0000256" key="2">
    <source>
        <dbReference type="SAM" id="MobiDB-lite"/>
    </source>
</evidence>
<name>A0A9K3GIP1_9EUKA</name>
<accession>A0A9K3GIP1</accession>
<feature type="coiled-coil region" evidence="1">
    <location>
        <begin position="2"/>
        <end position="36"/>
    </location>
</feature>
<evidence type="ECO:0000313" key="4">
    <source>
        <dbReference type="Proteomes" id="UP000265618"/>
    </source>
</evidence>
<sequence length="2659" mass="299921">MRSELDEARAKLNLEREEMRVKLDAKTSELDEVLRRRQSEIEASCDRRVEGAKETYEEYKRKCDAQVSDHRARINSLLETEREGMKAQVQALQAQLTQEHDRAQELIRSGQQELMELQQAEFSKRAEFEGALSKAKDEAMESHNALLEETRNELSAARQALQQAQLERDRDIAEAIAGEREQANQRELQLQSCLGSDRQSALAVIKEQYSAQANEYRRETEALRLELEEALTQYQAESDAQAKLHSTHLAQVEATLHKQHSQAMATLKQDAEARTAMLRTDADRELSKQALLHEQRMVTEMQDKQRQLNALRERADTADRVLYDRLREKDAEIALNEQRVRREAEEERKTREEQREADAAQFRCSVFAEVDAQLSAMRDSHAEAMEAERRSHQEALLALQAQAQEREEAASAAHREREAMATAQRQAERERDREEMQREAAAKESALRSEVDATISAMRDTERQLRDTIRAEAAAAQAQIRQREAEREREAERALEAARVQLASEQAALEADYQKKVDAAKTAADARVETLVATHTAALEAVEARAEAAAEAAAAETQRLVSEWEGQKQDLLSKAEARIDALTHDHSLAIDQLTTQLSQVRLDAKADVHTQVMAARDGLEQERLEYEQTVRKRVEEAVKQAEETAQRANDRHLRQVREREREVEREKEELRRDCERRVEAQVAASKRDVERALSSVQGEVETLVQQKSADLDAAYAAREATLLETHKRRETALAESHASLVEGVLAQREAVDVQMREREAELRSELEATAAKTEAALRARLDAVLVEREAALEAGMAVRVEGLEADRRDMDAARLAYAAKVDEEARQREAQWMAATAAEAAARENKAEAEAAERQEAERVTEAEREAEREALLSECNTRIEEVKALSLKQIETEREANDKRIQREVDSLAEAQVKLAEGCEVERQALLASHRDSMASLRVQLQAEAQQEREAERDRMAKSEEAERERQAEAASKFAAERELLSSQHSESLNRERESHSAAVEALVADQAAKLKVVEDAHSEKVSVLAAQHQQASEALRADLAQALEAQTHAFEAQAQQAQAAHDELLKQYHAAEEERLAAVRAESASLLEQRQQAMDAQVEEARQAAAAEIKAREAALEAERAVLLAGEGERETRRAEAEAEREVALRTQLDQMYETRRLQLQSELEAERLVLFKERNEAVEASREEHERRESALRVEHTQALAKRTAQHQEALSSLRVELDREREAAQAAVEAERVAMAEETRAVLQREREAFAVQTDKVAETHARALSEMGAVHEAEREVLRERLLLLEGDITDLHSAHAQALLTVRAEADAERDALVASHASDMAAQGDRYEAMRLAGLEAVARERQSVERERLEYESSIRAKYDSLLDSERQALADTSKARADEVAQGWAAAQQYVAEQEEARKAEAAEREAAVRKECDAQLVQRDAEHRETLAQLKDSLAEEAQAVQAEARQSVERAKAAQTEAEAQVRERYNTLIAHERQALDATLAEATAAAEEEREKLIAAHDAAVAEVRLSVVKQEEEVKARYAAAIADAEADMAVRMGVREEALRNEHIAMEERERERIRALEVSRIEFSERVQAQYAALMANQQTHHQEERAEANRTLERQLATLTASHENELHGVRMQSQTEVERVRGQCQAKVDAERQASQDSLQERMAAEAKEWERREREREEREAEGERQRLVYEADIRAKAEATVELVRRDMAAQMDALKAQLAQEASQAERERAKAMERARDELEERETRLRLELAEKLGEHRAEGEALVQAAKQRYQGEMDTLRQQHSDALHLVETERVSYEAEVRDRYAAQGVELERTYRQQTAARVSAAEVTANRRVEEADARLAALAATHAADLQATLDTCAADMAAERQNSATHLERVREGHAAATATLKEQLAARLLETQAECEGVIAGVRAETQAAVHDAEARFTVRHAEREAQLETERQRLVAEGLALRQQVHAEREGMAASYKAKFDDLAEKQLNDHNALVTDLHSQWDAKEAELSEALRTSQAETRMAATAAEERERERYEGMLAQFQASLTAETEARLSRAKAEAATQAASDRQALVTKLEEEKQAFSTETAEEFARRDRDRDAHWASHVDGIHSHYKTLLAEAATAAAATEAERQKERLDFEASTRATADAQVSALVLAHNEALARVESECNARVEELAETHKTELAAKEARLLGAQQSLIDKHDALAVSLREEVEGERETLNVEHRERAALLLTARKEYEANVRARYEQLAVSIRADADLAVREAEQRADDAKMQAEASIARYECTVRDQIQSEVREREAELAKVIEMERETVKRDAAAREEQWLQRQADLDGSIQAARQAIEQSAKEQIDAARAAMRSDVEHLEGQIVTLNEQLTAEANERLSAEQALRKANHTSLVWKADFTRATREKYQTLVSSLESRLLKEQEDLRVALLGKEEMQLSVSAVRLEAEDTLKQTVAAITAEREAEQEERDRVAAEAKAEEEDRAGRLYDLRTKLKELWQVLETEPEEVSAFLSGLAAHVDTTPEVLTKCEMEVSRLNEILPIFELVSRRQFTLARLREFSVGATDPERLFSGNSTRLMGEDRERGEIQAELTKVNTLLVPAVRAYEAKHGRVFKFRGKPYLEVLGRDVREIEREAALDQRNRQSRGSSLRATPGPRMSGKDSLRME</sequence>
<feature type="region of interest" description="Disordered" evidence="2">
    <location>
        <begin position="844"/>
        <end position="870"/>
    </location>
</feature>
<dbReference type="EMBL" id="BDIP01001116">
    <property type="protein sequence ID" value="GIQ83621.1"/>
    <property type="molecule type" value="Genomic_DNA"/>
</dbReference>
<feature type="region of interest" description="Disordered" evidence="2">
    <location>
        <begin position="1617"/>
        <end position="1683"/>
    </location>
</feature>
<gene>
    <name evidence="3" type="ORF">KIPB_004971</name>
</gene>
<dbReference type="OrthoDB" id="250038at2759"/>
<feature type="region of interest" description="Disordered" evidence="2">
    <location>
        <begin position="942"/>
        <end position="995"/>
    </location>
</feature>
<organism evidence="3 4">
    <name type="scientific">Kipferlia bialata</name>
    <dbReference type="NCBI Taxonomy" id="797122"/>
    <lineage>
        <taxon>Eukaryota</taxon>
        <taxon>Metamonada</taxon>
        <taxon>Carpediemonas-like organisms</taxon>
        <taxon>Kipferlia</taxon>
    </lineage>
</organism>
<protein>
    <submittedName>
        <fullName evidence="3">Uncharacterized protein</fullName>
    </submittedName>
</protein>
<feature type="region of interest" description="Disordered" evidence="2">
    <location>
        <begin position="2628"/>
        <end position="2659"/>
    </location>
</feature>
<reference evidence="3 4" key="1">
    <citation type="journal article" date="2018" name="PLoS ONE">
        <title>The draft genome of Kipferlia bialata reveals reductive genome evolution in fornicate parasites.</title>
        <authorList>
            <person name="Tanifuji G."/>
            <person name="Takabayashi S."/>
            <person name="Kume K."/>
            <person name="Takagi M."/>
            <person name="Nakayama T."/>
            <person name="Kamikawa R."/>
            <person name="Inagaki Y."/>
            <person name="Hashimoto T."/>
        </authorList>
    </citation>
    <scope>NUCLEOTIDE SEQUENCE [LARGE SCALE GENOMIC DNA]</scope>
    <source>
        <strain evidence="3">NY0173</strain>
    </source>
</reference>
<feature type="coiled-coil region" evidence="1">
    <location>
        <begin position="624"/>
        <end position="706"/>
    </location>
</feature>